<accession>A0ABV2ZTE7</accession>
<evidence type="ECO:0000313" key="2">
    <source>
        <dbReference type="Proteomes" id="UP001550739"/>
    </source>
</evidence>
<keyword evidence="2" id="KW-1185">Reference proteome</keyword>
<organism evidence="1 2">
    <name type="scientific">Streptomyces sp. 900129855</name>
    <dbReference type="NCBI Taxonomy" id="3155129"/>
    <lineage>
        <taxon>Bacteria</taxon>
        <taxon>Bacillati</taxon>
        <taxon>Actinomycetota</taxon>
        <taxon>Actinomycetes</taxon>
        <taxon>Kitasatosporales</taxon>
        <taxon>Streptomycetaceae</taxon>
        <taxon>Streptomyces</taxon>
    </lineage>
</organism>
<dbReference type="InterPro" id="IPR046300">
    <property type="entry name" value="DUF6415"/>
</dbReference>
<gene>
    <name evidence="1" type="ORF">AB0E89_35770</name>
</gene>
<comment type="caution">
    <text evidence="1">The sequence shown here is derived from an EMBL/GenBank/DDBJ whole genome shotgun (WGS) entry which is preliminary data.</text>
</comment>
<reference evidence="1 2" key="1">
    <citation type="submission" date="2024-06" db="EMBL/GenBank/DDBJ databases">
        <title>The Natural Products Discovery Center: Release of the First 8490 Sequenced Strains for Exploring Actinobacteria Biosynthetic Diversity.</title>
        <authorList>
            <person name="Kalkreuter E."/>
            <person name="Kautsar S.A."/>
            <person name="Yang D."/>
            <person name="Bader C.D."/>
            <person name="Teijaro C.N."/>
            <person name="Fluegel L."/>
            <person name="Davis C.M."/>
            <person name="Simpson J.R."/>
            <person name="Lauterbach L."/>
            <person name="Steele A.D."/>
            <person name="Gui C."/>
            <person name="Meng S."/>
            <person name="Li G."/>
            <person name="Viehrig K."/>
            <person name="Ye F."/>
            <person name="Su P."/>
            <person name="Kiefer A.F."/>
            <person name="Nichols A."/>
            <person name="Cepeda A.J."/>
            <person name="Yan W."/>
            <person name="Fan B."/>
            <person name="Jiang Y."/>
            <person name="Adhikari A."/>
            <person name="Zheng C.-J."/>
            <person name="Schuster L."/>
            <person name="Cowan T.M."/>
            <person name="Smanski M.J."/>
            <person name="Chevrette M.G."/>
            <person name="De Carvalho L.P.S."/>
            <person name="Shen B."/>
        </authorList>
    </citation>
    <scope>NUCLEOTIDE SEQUENCE [LARGE SCALE GENOMIC DNA]</scope>
    <source>
        <strain evidence="1 2">NPDC033843</strain>
    </source>
</reference>
<dbReference type="EMBL" id="JBEZVE010000023">
    <property type="protein sequence ID" value="MEU3785841.1"/>
    <property type="molecule type" value="Genomic_DNA"/>
</dbReference>
<proteinExistence type="predicted"/>
<protein>
    <submittedName>
        <fullName evidence="1">DUF6415 family natural product biosynthesis protein</fullName>
    </submittedName>
</protein>
<evidence type="ECO:0000313" key="1">
    <source>
        <dbReference type="EMBL" id="MEU3785841.1"/>
    </source>
</evidence>
<dbReference type="Pfam" id="PF19979">
    <property type="entry name" value="DUF6415"/>
    <property type="match status" value="1"/>
</dbReference>
<dbReference type="RefSeq" id="WP_334578545.1">
    <property type="nucleotide sequence ID" value="NZ_JBEZVE010000023.1"/>
</dbReference>
<dbReference type="Proteomes" id="UP001550739">
    <property type="component" value="Unassembled WGS sequence"/>
</dbReference>
<name>A0ABV2ZTE7_9ACTN</name>
<sequence>MCAAASWFLNQTTLPRHQTVQLFGEDFSAFLEQLIPQIEQLARRCAEDDTQALIALFALAGVAEARRRLGVAERPGLSGEVERVKRLARSVVALHDHYGALTDTLRHPRP</sequence>